<dbReference type="eggNOG" id="COG2891">
    <property type="taxonomic scope" value="Bacteria"/>
</dbReference>
<keyword evidence="7 8" id="KW-0472">Membrane</keyword>
<evidence type="ECO:0000256" key="8">
    <source>
        <dbReference type="SAM" id="Phobius"/>
    </source>
</evidence>
<keyword evidence="5" id="KW-0133">Cell shape</keyword>
<evidence type="ECO:0000256" key="5">
    <source>
        <dbReference type="ARBA" id="ARBA00022960"/>
    </source>
</evidence>
<keyword evidence="3" id="KW-1003">Cell membrane</keyword>
<dbReference type="InterPro" id="IPR026034">
    <property type="entry name" value="MreD_proteobac"/>
</dbReference>
<dbReference type="PANTHER" id="PTHR37484:SF1">
    <property type="entry name" value="ROD SHAPE-DETERMINING PROTEIN MRED"/>
    <property type="match status" value="1"/>
</dbReference>
<reference evidence="9 10" key="1">
    <citation type="journal article" date="2011" name="J. Bacteriol.">
        <title>Genome sequence of Methyloversatilis universalis FAM5T, a methylotrophic representative of the order Rhodocyclales.</title>
        <authorList>
            <person name="Kittichotirat W."/>
            <person name="Good N.M."/>
            <person name="Hall R."/>
            <person name="Bringel F."/>
            <person name="Lajus A."/>
            <person name="Medigue C."/>
            <person name="Smalley N.E."/>
            <person name="Beck D."/>
            <person name="Bumgarner R."/>
            <person name="Vuilleumier S."/>
            <person name="Kalyuzhnaya M.G."/>
        </authorList>
    </citation>
    <scope>NUCLEOTIDE SEQUENCE [LARGE SCALE GENOMIC DNA]</scope>
    <source>
        <strain evidence="10">ATCC BAA-1314 / JCM 13912 / FAM5</strain>
    </source>
</reference>
<evidence type="ECO:0000256" key="4">
    <source>
        <dbReference type="ARBA" id="ARBA00022692"/>
    </source>
</evidence>
<dbReference type="PANTHER" id="PTHR37484">
    <property type="entry name" value="ROD SHAPE-DETERMINING PROTEIN MRED"/>
    <property type="match status" value="1"/>
</dbReference>
<dbReference type="InterPro" id="IPR007227">
    <property type="entry name" value="Cell_shape_determining_MreD"/>
</dbReference>
<evidence type="ECO:0000256" key="1">
    <source>
        <dbReference type="ARBA" id="ARBA00004651"/>
    </source>
</evidence>
<dbReference type="GO" id="GO:0005886">
    <property type="term" value="C:plasma membrane"/>
    <property type="evidence" value="ECO:0007669"/>
    <property type="project" value="UniProtKB-SubCell"/>
</dbReference>
<dbReference type="OrthoDB" id="5297408at2"/>
<dbReference type="Pfam" id="PF04093">
    <property type="entry name" value="MreD"/>
    <property type="match status" value="1"/>
</dbReference>
<gene>
    <name evidence="9" type="ORF">METUNv1_03172</name>
</gene>
<protein>
    <submittedName>
        <fullName evidence="9">Rod shape-determining protein mreD</fullName>
    </submittedName>
</protein>
<evidence type="ECO:0000313" key="10">
    <source>
        <dbReference type="Proteomes" id="UP000005019"/>
    </source>
</evidence>
<comment type="caution">
    <text evidence="9">The sequence shown here is derived from an EMBL/GenBank/DDBJ whole genome shotgun (WGS) entry which is preliminary data.</text>
</comment>
<dbReference type="RefSeq" id="WP_008063375.1">
    <property type="nucleotide sequence ID" value="NZ_AFHG01000056.1"/>
</dbReference>
<name>F5RFT5_METUF</name>
<keyword evidence="10" id="KW-1185">Reference proteome</keyword>
<comment type="similarity">
    <text evidence="2">Belongs to the MreD family.</text>
</comment>
<accession>F5RFT5</accession>
<organism evidence="9 10">
    <name type="scientific">Methyloversatilis universalis (strain ATCC BAA-1314 / DSM 25237 / JCM 13912 / CCUG 52030 / FAM5)</name>
    <dbReference type="NCBI Taxonomy" id="1000565"/>
    <lineage>
        <taxon>Bacteria</taxon>
        <taxon>Pseudomonadati</taxon>
        <taxon>Pseudomonadota</taxon>
        <taxon>Betaproteobacteria</taxon>
        <taxon>Nitrosomonadales</taxon>
        <taxon>Sterolibacteriaceae</taxon>
        <taxon>Methyloversatilis</taxon>
    </lineage>
</organism>
<evidence type="ECO:0000256" key="2">
    <source>
        <dbReference type="ARBA" id="ARBA00007776"/>
    </source>
</evidence>
<dbReference type="AlphaFoldDB" id="F5RFT5"/>
<feature type="transmembrane region" description="Helical" evidence="8">
    <location>
        <begin position="137"/>
        <end position="160"/>
    </location>
</feature>
<dbReference type="STRING" id="1000565.METUNv1_03172"/>
<proteinExistence type="inferred from homology"/>
<comment type="subcellular location">
    <subcellularLocation>
        <location evidence="1">Cell membrane</location>
        <topology evidence="1">Multi-pass membrane protein</topology>
    </subcellularLocation>
</comment>
<evidence type="ECO:0000256" key="6">
    <source>
        <dbReference type="ARBA" id="ARBA00022989"/>
    </source>
</evidence>
<dbReference type="Proteomes" id="UP000005019">
    <property type="component" value="Unassembled WGS sequence"/>
</dbReference>
<evidence type="ECO:0000256" key="3">
    <source>
        <dbReference type="ARBA" id="ARBA00022475"/>
    </source>
</evidence>
<evidence type="ECO:0000256" key="7">
    <source>
        <dbReference type="ARBA" id="ARBA00023136"/>
    </source>
</evidence>
<keyword evidence="4 8" id="KW-0812">Transmembrane</keyword>
<dbReference type="PIRSF" id="PIRSF018472">
    <property type="entry name" value="MreD_proteobac"/>
    <property type="match status" value="1"/>
</dbReference>
<dbReference type="NCBIfam" id="TIGR03426">
    <property type="entry name" value="shape_MreD"/>
    <property type="match status" value="1"/>
</dbReference>
<evidence type="ECO:0000313" key="9">
    <source>
        <dbReference type="EMBL" id="EGK70611.1"/>
    </source>
</evidence>
<sequence length="174" mass="19565">MNQPSFSSRRILRPVSPWFIAFSLLCALLVNLMPLGRAFWLPDWLALVLCFWCVREPLRVGMGTAFALGIVMDVGYGSLMGQHALAYVLLAYAATTFSRRILWFGPLRQSLHVLPMLVGAQTVMLLVRLVADAEFPGLIYFAGALIATLLWYPVGILLLLPQYRPEEKDENRPI</sequence>
<keyword evidence="6 8" id="KW-1133">Transmembrane helix</keyword>
<feature type="transmembrane region" description="Helical" evidence="8">
    <location>
        <begin position="111"/>
        <end position="131"/>
    </location>
</feature>
<dbReference type="EMBL" id="AFHG01000056">
    <property type="protein sequence ID" value="EGK70611.1"/>
    <property type="molecule type" value="Genomic_DNA"/>
</dbReference>
<dbReference type="GO" id="GO:0008360">
    <property type="term" value="P:regulation of cell shape"/>
    <property type="evidence" value="ECO:0007669"/>
    <property type="project" value="UniProtKB-KW"/>
</dbReference>